<dbReference type="GO" id="GO:0005524">
    <property type="term" value="F:ATP binding"/>
    <property type="evidence" value="ECO:0007669"/>
    <property type="project" value="InterPro"/>
</dbReference>
<evidence type="ECO:0000259" key="2">
    <source>
        <dbReference type="Pfam" id="PF07728"/>
    </source>
</evidence>
<evidence type="ECO:0000313" key="4">
    <source>
        <dbReference type="Proteomes" id="UP001165136"/>
    </source>
</evidence>
<accession>A0A9W6VEQ7</accession>
<dbReference type="Pfam" id="PF07728">
    <property type="entry name" value="AAA_5"/>
    <property type="match status" value="1"/>
</dbReference>
<dbReference type="PANTHER" id="PTHR42759">
    <property type="entry name" value="MOXR FAMILY PROTEIN"/>
    <property type="match status" value="1"/>
</dbReference>
<dbReference type="EMBL" id="BSTI01000013">
    <property type="protein sequence ID" value="GLY68738.1"/>
    <property type="molecule type" value="Genomic_DNA"/>
</dbReference>
<comment type="caution">
    <text evidence="3">The sequence shown here is derived from an EMBL/GenBank/DDBJ whole genome shotgun (WGS) entry which is preliminary data.</text>
</comment>
<gene>
    <name evidence="3" type="ORF">Atai01_53570</name>
</gene>
<feature type="domain" description="ATPase dynein-related AAA" evidence="2">
    <location>
        <begin position="173"/>
        <end position="301"/>
    </location>
</feature>
<proteinExistence type="predicted"/>
<feature type="compositionally biased region" description="Low complexity" evidence="1">
    <location>
        <begin position="96"/>
        <end position="112"/>
    </location>
</feature>
<dbReference type="Gene3D" id="3.40.50.300">
    <property type="entry name" value="P-loop containing nucleotide triphosphate hydrolases"/>
    <property type="match status" value="1"/>
</dbReference>
<dbReference type="SUPFAM" id="SSF52540">
    <property type="entry name" value="P-loop containing nucleoside triphosphate hydrolases"/>
    <property type="match status" value="1"/>
</dbReference>
<dbReference type="GO" id="GO:0016887">
    <property type="term" value="F:ATP hydrolysis activity"/>
    <property type="evidence" value="ECO:0007669"/>
    <property type="project" value="InterPro"/>
</dbReference>
<feature type="region of interest" description="Disordered" evidence="1">
    <location>
        <begin position="96"/>
        <end position="150"/>
    </location>
</feature>
<organism evidence="3 4">
    <name type="scientific">Amycolatopsis taiwanensis</name>
    <dbReference type="NCBI Taxonomy" id="342230"/>
    <lineage>
        <taxon>Bacteria</taxon>
        <taxon>Bacillati</taxon>
        <taxon>Actinomycetota</taxon>
        <taxon>Actinomycetes</taxon>
        <taxon>Pseudonocardiales</taxon>
        <taxon>Pseudonocardiaceae</taxon>
        <taxon>Amycolatopsis</taxon>
    </lineage>
</organism>
<dbReference type="AlphaFoldDB" id="A0A9W6VEQ7"/>
<feature type="compositionally biased region" description="Pro residues" evidence="1">
    <location>
        <begin position="113"/>
        <end position="126"/>
    </location>
</feature>
<name>A0A9W6VEQ7_9PSEU</name>
<evidence type="ECO:0000256" key="1">
    <source>
        <dbReference type="SAM" id="MobiDB-lite"/>
    </source>
</evidence>
<sequence>MTTPATPTTAPTAFGTTTTGAGAAVSRLRNGELRAMVAKVLADSAGAALTPRAIARTLNRSSGAVGNACKVLAARGEAELTSTTPLTYRATTTTVSAAAPTITPTPARTGTPRPRPSKTPPAPSAPAPTGSAVVTGPVKRPNGMDYHPRLVSGTTLPDVTALRRLRDAGVSALLYGPPGTGKTSVVEAAFPDCITVQGDGDTVVADLVGDYTKTPDGEFVFVHGPLVRAMREGVPLFIDDATLIPPTVLAVVYPAMDGRRQIVIKANGGEVVDAAPGFYVIAGHNPGVHGAVLTDALASRFSVQVQVSSDYELADQLGVDRKAVRVARNLATRQERGEVGWAPQLRELLAFNKIAAVLGTDAAAANLVGIAPEEDRATVAAVVRDAFGRTVTPLALGARITPKP</sequence>
<dbReference type="InterPro" id="IPR027417">
    <property type="entry name" value="P-loop_NTPase"/>
</dbReference>
<dbReference type="PANTHER" id="PTHR42759:SF1">
    <property type="entry name" value="MAGNESIUM-CHELATASE SUBUNIT CHLD"/>
    <property type="match status" value="1"/>
</dbReference>
<protein>
    <recommendedName>
        <fullName evidence="2">ATPase dynein-related AAA domain-containing protein</fullName>
    </recommendedName>
</protein>
<dbReference type="InterPro" id="IPR011704">
    <property type="entry name" value="ATPase_dyneun-rel_AAA"/>
</dbReference>
<dbReference type="InterPro" id="IPR050764">
    <property type="entry name" value="CbbQ/NirQ/NorQ/GpvN"/>
</dbReference>
<evidence type="ECO:0000313" key="3">
    <source>
        <dbReference type="EMBL" id="GLY68738.1"/>
    </source>
</evidence>
<dbReference type="RefSeq" id="WP_285488567.1">
    <property type="nucleotide sequence ID" value="NZ_BSTI01000013.1"/>
</dbReference>
<keyword evidence="4" id="KW-1185">Reference proteome</keyword>
<reference evidence="3" key="1">
    <citation type="submission" date="2023-03" db="EMBL/GenBank/DDBJ databases">
        <title>Amycolatopsis taiwanensis NBRC 103393.</title>
        <authorList>
            <person name="Ichikawa N."/>
            <person name="Sato H."/>
            <person name="Tonouchi N."/>
        </authorList>
    </citation>
    <scope>NUCLEOTIDE SEQUENCE</scope>
    <source>
        <strain evidence="3">NBRC 103393</strain>
    </source>
</reference>
<dbReference type="Proteomes" id="UP001165136">
    <property type="component" value="Unassembled WGS sequence"/>
</dbReference>